<reference evidence="1" key="1">
    <citation type="submission" date="2022-12" db="EMBL/GenBank/DDBJ databases">
        <authorList>
            <person name="Petersen C."/>
        </authorList>
    </citation>
    <scope>NUCLEOTIDE SEQUENCE</scope>
    <source>
        <strain evidence="1">IBT 29495</strain>
    </source>
</reference>
<organism evidence="1 2">
    <name type="scientific">Penicillium fimorum</name>
    <dbReference type="NCBI Taxonomy" id="1882269"/>
    <lineage>
        <taxon>Eukaryota</taxon>
        <taxon>Fungi</taxon>
        <taxon>Dikarya</taxon>
        <taxon>Ascomycota</taxon>
        <taxon>Pezizomycotina</taxon>
        <taxon>Eurotiomycetes</taxon>
        <taxon>Eurotiomycetidae</taxon>
        <taxon>Eurotiales</taxon>
        <taxon>Aspergillaceae</taxon>
        <taxon>Penicillium</taxon>
    </lineage>
</organism>
<protein>
    <submittedName>
        <fullName evidence="1">Uncharacterized protein</fullName>
    </submittedName>
</protein>
<evidence type="ECO:0000313" key="2">
    <source>
        <dbReference type="Proteomes" id="UP001149954"/>
    </source>
</evidence>
<accession>A0A9W9Y697</accession>
<gene>
    <name evidence="1" type="ORF">N7463_001525</name>
</gene>
<proteinExistence type="predicted"/>
<sequence length="67" mass="7637">MPVTDALQPFLTPAERVIVKSYGGWTYFMQCFGLKPWDDDDAEEGKKILEAFTRDDEDSESEVIASF</sequence>
<evidence type="ECO:0000313" key="1">
    <source>
        <dbReference type="EMBL" id="KAJ5521072.1"/>
    </source>
</evidence>
<reference evidence="1" key="2">
    <citation type="journal article" date="2023" name="IMA Fungus">
        <title>Comparative genomic study of the Penicillium genus elucidates a diverse pangenome and 15 lateral gene transfer events.</title>
        <authorList>
            <person name="Petersen C."/>
            <person name="Sorensen T."/>
            <person name="Nielsen M.R."/>
            <person name="Sondergaard T.E."/>
            <person name="Sorensen J.L."/>
            <person name="Fitzpatrick D.A."/>
            <person name="Frisvad J.C."/>
            <person name="Nielsen K.L."/>
        </authorList>
    </citation>
    <scope>NUCLEOTIDE SEQUENCE</scope>
    <source>
        <strain evidence="1">IBT 29495</strain>
    </source>
</reference>
<dbReference type="AlphaFoldDB" id="A0A9W9Y697"/>
<comment type="caution">
    <text evidence="1">The sequence shown here is derived from an EMBL/GenBank/DDBJ whole genome shotgun (WGS) entry which is preliminary data.</text>
</comment>
<dbReference type="EMBL" id="JAPWDS010000001">
    <property type="protein sequence ID" value="KAJ5521072.1"/>
    <property type="molecule type" value="Genomic_DNA"/>
</dbReference>
<name>A0A9W9Y697_9EURO</name>
<dbReference type="Proteomes" id="UP001149954">
    <property type="component" value="Unassembled WGS sequence"/>
</dbReference>
<keyword evidence="2" id="KW-1185">Reference proteome</keyword>
<dbReference type="OrthoDB" id="4232400at2759"/>